<dbReference type="PANTHER" id="PTHR24043:SF8">
    <property type="entry name" value="EGF-LIKE DOMAIN-CONTAINING PROTEIN"/>
    <property type="match status" value="1"/>
</dbReference>
<dbReference type="PANTHER" id="PTHR24043">
    <property type="entry name" value="SCAVENGER RECEPTOR CLASS F"/>
    <property type="match status" value="1"/>
</dbReference>
<keyword evidence="7" id="KW-1185">Reference proteome</keyword>
<accession>A0AAF3EBU9</accession>
<keyword evidence="1 5" id="KW-0245">EGF-like domain</keyword>
<dbReference type="PROSITE" id="PS01186">
    <property type="entry name" value="EGF_2"/>
    <property type="match status" value="1"/>
</dbReference>
<evidence type="ECO:0000313" key="7">
    <source>
        <dbReference type="Proteomes" id="UP000887575"/>
    </source>
</evidence>
<dbReference type="InterPro" id="IPR000742">
    <property type="entry name" value="EGF"/>
</dbReference>
<evidence type="ECO:0000256" key="3">
    <source>
        <dbReference type="ARBA" id="ARBA00022737"/>
    </source>
</evidence>
<sequence>MFLQRSRFTDENYAPFGKENGNSPDCDWRASVRCSGLFQGAFPVEERKHGAICDSKNGTCECPPGYYGATCSEVCPAGRYGRECMRICNCHNGAKCSPVDGSCTCQHGYTGKSCEIGFPRGTFGDNCSKQCECADHMTCGRVIQWTGSAFARPGKEDKIALVKIQ</sequence>
<dbReference type="Proteomes" id="UP000887575">
    <property type="component" value="Unassembled WGS sequence"/>
</dbReference>
<keyword evidence="4 5" id="KW-1015">Disulfide bond</keyword>
<keyword evidence="2" id="KW-0732">Signal</keyword>
<reference evidence="8" key="1">
    <citation type="submission" date="2024-02" db="UniProtKB">
        <authorList>
            <consortium name="WormBaseParasite"/>
        </authorList>
    </citation>
    <scope>IDENTIFICATION</scope>
</reference>
<feature type="domain" description="EGF-like" evidence="6">
    <location>
        <begin position="80"/>
        <end position="115"/>
    </location>
</feature>
<protein>
    <recommendedName>
        <fullName evidence="6">EGF-like domain-containing protein</fullName>
    </recommendedName>
</protein>
<name>A0AAF3EBU9_9BILA</name>
<dbReference type="InterPro" id="IPR042635">
    <property type="entry name" value="MEGF10/SREC1/2-like"/>
</dbReference>
<dbReference type="AlphaFoldDB" id="A0AAF3EBU9"/>
<dbReference type="InterPro" id="IPR013111">
    <property type="entry name" value="EGF_extracell"/>
</dbReference>
<dbReference type="SMART" id="SM00181">
    <property type="entry name" value="EGF"/>
    <property type="match status" value="2"/>
</dbReference>
<proteinExistence type="predicted"/>
<dbReference type="InterPro" id="IPR009030">
    <property type="entry name" value="Growth_fac_rcpt_cys_sf"/>
</dbReference>
<keyword evidence="3" id="KW-0677">Repeat</keyword>
<evidence type="ECO:0000259" key="6">
    <source>
        <dbReference type="PROSITE" id="PS50026"/>
    </source>
</evidence>
<dbReference type="Pfam" id="PF07974">
    <property type="entry name" value="EGF_2"/>
    <property type="match status" value="1"/>
</dbReference>
<dbReference type="Pfam" id="PF00053">
    <property type="entry name" value="EGF_laminin"/>
    <property type="match status" value="1"/>
</dbReference>
<evidence type="ECO:0000256" key="2">
    <source>
        <dbReference type="ARBA" id="ARBA00022729"/>
    </source>
</evidence>
<feature type="disulfide bond" evidence="5">
    <location>
        <begin position="105"/>
        <end position="114"/>
    </location>
</feature>
<dbReference type="PRINTS" id="PR00011">
    <property type="entry name" value="EGFLAMININ"/>
</dbReference>
<dbReference type="Gene3D" id="2.170.300.10">
    <property type="entry name" value="Tie2 ligand-binding domain superfamily"/>
    <property type="match status" value="1"/>
</dbReference>
<dbReference type="CDD" id="cd00054">
    <property type="entry name" value="EGF_CA"/>
    <property type="match status" value="1"/>
</dbReference>
<evidence type="ECO:0000313" key="8">
    <source>
        <dbReference type="WBParaSite" id="MBELARI_LOCUS11423.1"/>
    </source>
</evidence>
<dbReference type="GO" id="GO:0007157">
    <property type="term" value="P:heterophilic cell-cell adhesion via plasma membrane cell adhesion molecules"/>
    <property type="evidence" value="ECO:0007669"/>
    <property type="project" value="TreeGrafter"/>
</dbReference>
<evidence type="ECO:0000256" key="1">
    <source>
        <dbReference type="ARBA" id="ARBA00022536"/>
    </source>
</evidence>
<evidence type="ECO:0000256" key="5">
    <source>
        <dbReference type="PROSITE-ProRule" id="PRU00076"/>
    </source>
</evidence>
<dbReference type="PROSITE" id="PS50026">
    <property type="entry name" value="EGF_3"/>
    <property type="match status" value="1"/>
</dbReference>
<dbReference type="GO" id="GO:0005044">
    <property type="term" value="F:scavenger receptor activity"/>
    <property type="evidence" value="ECO:0007669"/>
    <property type="project" value="InterPro"/>
</dbReference>
<dbReference type="SUPFAM" id="SSF57184">
    <property type="entry name" value="Growth factor receptor domain"/>
    <property type="match status" value="1"/>
</dbReference>
<dbReference type="PROSITE" id="PS00022">
    <property type="entry name" value="EGF_1"/>
    <property type="match status" value="2"/>
</dbReference>
<dbReference type="InterPro" id="IPR002049">
    <property type="entry name" value="LE_dom"/>
</dbReference>
<organism evidence="7 8">
    <name type="scientific">Mesorhabditis belari</name>
    <dbReference type="NCBI Taxonomy" id="2138241"/>
    <lineage>
        <taxon>Eukaryota</taxon>
        <taxon>Metazoa</taxon>
        <taxon>Ecdysozoa</taxon>
        <taxon>Nematoda</taxon>
        <taxon>Chromadorea</taxon>
        <taxon>Rhabditida</taxon>
        <taxon>Rhabditina</taxon>
        <taxon>Rhabditomorpha</taxon>
        <taxon>Rhabditoidea</taxon>
        <taxon>Rhabditidae</taxon>
        <taxon>Mesorhabditinae</taxon>
        <taxon>Mesorhabditis</taxon>
    </lineage>
</organism>
<comment type="caution">
    <text evidence="5">Lacks conserved residue(s) required for the propagation of feature annotation.</text>
</comment>
<evidence type="ECO:0000256" key="4">
    <source>
        <dbReference type="ARBA" id="ARBA00023157"/>
    </source>
</evidence>
<dbReference type="WBParaSite" id="MBELARI_LOCUS11423.1">
    <property type="protein sequence ID" value="MBELARI_LOCUS11423.1"/>
    <property type="gene ID" value="MBELARI_LOCUS11423"/>
</dbReference>
<dbReference type="FunFam" id="2.170.300.10:FF:000041">
    <property type="entry name" value="Tyrosine protein kinase receptor tie-1, putative"/>
    <property type="match status" value="1"/>
</dbReference>